<dbReference type="AlphaFoldDB" id="A0A9D5BI77"/>
<organism evidence="2 3">
    <name type="scientific">Pisum sativum</name>
    <name type="common">Garden pea</name>
    <name type="synonym">Lathyrus oleraceus</name>
    <dbReference type="NCBI Taxonomy" id="3888"/>
    <lineage>
        <taxon>Eukaryota</taxon>
        <taxon>Viridiplantae</taxon>
        <taxon>Streptophyta</taxon>
        <taxon>Embryophyta</taxon>
        <taxon>Tracheophyta</taxon>
        <taxon>Spermatophyta</taxon>
        <taxon>Magnoliopsida</taxon>
        <taxon>eudicotyledons</taxon>
        <taxon>Gunneridae</taxon>
        <taxon>Pentapetalae</taxon>
        <taxon>rosids</taxon>
        <taxon>fabids</taxon>
        <taxon>Fabales</taxon>
        <taxon>Fabaceae</taxon>
        <taxon>Papilionoideae</taxon>
        <taxon>50 kb inversion clade</taxon>
        <taxon>NPAAA clade</taxon>
        <taxon>Hologalegina</taxon>
        <taxon>IRL clade</taxon>
        <taxon>Fabeae</taxon>
        <taxon>Lathyrus</taxon>
    </lineage>
</organism>
<accession>A0A9D5BI77</accession>
<feature type="region of interest" description="Disordered" evidence="1">
    <location>
        <begin position="181"/>
        <end position="203"/>
    </location>
</feature>
<comment type="caution">
    <text evidence="2">The sequence shown here is derived from an EMBL/GenBank/DDBJ whole genome shotgun (WGS) entry which is preliminary data.</text>
</comment>
<gene>
    <name evidence="2" type="ORF">KIW84_012617</name>
</gene>
<evidence type="ECO:0000256" key="1">
    <source>
        <dbReference type="SAM" id="MobiDB-lite"/>
    </source>
</evidence>
<dbReference type="EMBL" id="JAMSHJ010000001">
    <property type="protein sequence ID" value="KAI5444065.1"/>
    <property type="molecule type" value="Genomic_DNA"/>
</dbReference>
<protein>
    <submittedName>
        <fullName evidence="2">Uncharacterized protein</fullName>
    </submittedName>
</protein>
<dbReference type="Proteomes" id="UP001058974">
    <property type="component" value="Chromosome 1"/>
</dbReference>
<proteinExistence type="predicted"/>
<reference evidence="2 3" key="1">
    <citation type="journal article" date="2022" name="Nat. Genet.">
        <title>Improved pea reference genome and pan-genome highlight genomic features and evolutionary characteristics.</title>
        <authorList>
            <person name="Yang T."/>
            <person name="Liu R."/>
            <person name="Luo Y."/>
            <person name="Hu S."/>
            <person name="Wang D."/>
            <person name="Wang C."/>
            <person name="Pandey M.K."/>
            <person name="Ge S."/>
            <person name="Xu Q."/>
            <person name="Li N."/>
            <person name="Li G."/>
            <person name="Huang Y."/>
            <person name="Saxena R.K."/>
            <person name="Ji Y."/>
            <person name="Li M."/>
            <person name="Yan X."/>
            <person name="He Y."/>
            <person name="Liu Y."/>
            <person name="Wang X."/>
            <person name="Xiang C."/>
            <person name="Varshney R.K."/>
            <person name="Ding H."/>
            <person name="Gao S."/>
            <person name="Zong X."/>
        </authorList>
    </citation>
    <scope>NUCLEOTIDE SEQUENCE [LARGE SCALE GENOMIC DNA]</scope>
    <source>
        <strain evidence="2 3">cv. Zhongwan 6</strain>
    </source>
</reference>
<evidence type="ECO:0000313" key="2">
    <source>
        <dbReference type="EMBL" id="KAI5444065.1"/>
    </source>
</evidence>
<keyword evidence="3" id="KW-1185">Reference proteome</keyword>
<sequence>MCIENGKFGTHVKGKKIALTPKKFGQILDIPSGGSMLYDPKDEKWKDYNKREFYFGLSRISEEEYHEKSIESHGREEPPKDFWSVGNFFINDRLLHYFLVYVMIPRNSNHCNIIDVEMQVLYAVKNDITFITHIMEHFNVDFGDVEYSLMDTRIHKIPIKNVDQSIGYQYNSETKTITFIGGNNEGNKENPQEGDAGEDVPPPNVPSNQALFEFMTTQFSNLNTSINDQWTSANNKIAQNHEATTNRINLRQTDMNQHFSYLYSHLNIPPYDPNNPAAPAPLYTPIQHHFP</sequence>
<name>A0A9D5BI77_PEA</name>
<dbReference type="Gramene" id="Psat01G0261700-T1">
    <property type="protein sequence ID" value="KAI5444065.1"/>
    <property type="gene ID" value="KIW84_012617"/>
</dbReference>
<evidence type="ECO:0000313" key="3">
    <source>
        <dbReference type="Proteomes" id="UP001058974"/>
    </source>
</evidence>